<comment type="caution">
    <text evidence="1">The sequence shown here is derived from an EMBL/GenBank/DDBJ whole genome shotgun (WGS) entry which is preliminary data.</text>
</comment>
<keyword evidence="2" id="KW-1185">Reference proteome</keyword>
<dbReference type="EMBL" id="JPKZ01001575">
    <property type="protein sequence ID" value="KHN81200.1"/>
    <property type="molecule type" value="Genomic_DNA"/>
</dbReference>
<dbReference type="Proteomes" id="UP000031036">
    <property type="component" value="Unassembled WGS sequence"/>
</dbReference>
<evidence type="ECO:0000313" key="2">
    <source>
        <dbReference type="Proteomes" id="UP000031036"/>
    </source>
</evidence>
<dbReference type="AlphaFoldDB" id="A0A0B2VJK4"/>
<protein>
    <submittedName>
        <fullName evidence="1">Uncharacterized protein</fullName>
    </submittedName>
</protein>
<evidence type="ECO:0000313" key="1">
    <source>
        <dbReference type="EMBL" id="KHN81200.1"/>
    </source>
</evidence>
<sequence length="107" mass="12381">MNDLLCRKQFASVLQIGFLDFIVSSPSYCITLIDYLKIFPGNIHYRVKLPYSVCCWLLKKKLERGKGSTYVFCPVCQYNFPHPGLLRQRIASRPTTRRSETGHNNHA</sequence>
<accession>A0A0B2VJK4</accession>
<name>A0A0B2VJK4_TOXCA</name>
<feature type="non-terminal residue" evidence="1">
    <location>
        <position position="107"/>
    </location>
</feature>
<proteinExistence type="predicted"/>
<organism evidence="1 2">
    <name type="scientific">Toxocara canis</name>
    <name type="common">Canine roundworm</name>
    <dbReference type="NCBI Taxonomy" id="6265"/>
    <lineage>
        <taxon>Eukaryota</taxon>
        <taxon>Metazoa</taxon>
        <taxon>Ecdysozoa</taxon>
        <taxon>Nematoda</taxon>
        <taxon>Chromadorea</taxon>
        <taxon>Rhabditida</taxon>
        <taxon>Spirurina</taxon>
        <taxon>Ascaridomorpha</taxon>
        <taxon>Ascaridoidea</taxon>
        <taxon>Toxocaridae</taxon>
        <taxon>Toxocara</taxon>
    </lineage>
</organism>
<reference evidence="1 2" key="1">
    <citation type="submission" date="2014-11" db="EMBL/GenBank/DDBJ databases">
        <title>Genetic blueprint of the zoonotic pathogen Toxocara canis.</title>
        <authorList>
            <person name="Zhu X.-Q."/>
            <person name="Korhonen P.K."/>
            <person name="Cai H."/>
            <person name="Young N.D."/>
            <person name="Nejsum P."/>
            <person name="von Samson-Himmelstjerna G."/>
            <person name="Boag P.R."/>
            <person name="Tan P."/>
            <person name="Li Q."/>
            <person name="Min J."/>
            <person name="Yang Y."/>
            <person name="Wang X."/>
            <person name="Fang X."/>
            <person name="Hall R.S."/>
            <person name="Hofmann A."/>
            <person name="Sternberg P.W."/>
            <person name="Jex A.R."/>
            <person name="Gasser R.B."/>
        </authorList>
    </citation>
    <scope>NUCLEOTIDE SEQUENCE [LARGE SCALE GENOMIC DNA]</scope>
    <source>
        <strain evidence="1">PN_DK_2014</strain>
    </source>
</reference>
<gene>
    <name evidence="1" type="ORF">Tcan_00572</name>
</gene>